<comment type="caution">
    <text evidence="8">The sequence shown here is derived from an EMBL/GenBank/DDBJ whole genome shotgun (WGS) entry which is preliminary data.</text>
</comment>
<keyword evidence="6" id="KW-0464">Manganese</keyword>
<keyword evidence="9" id="KW-1185">Reference proteome</keyword>
<evidence type="ECO:0000256" key="4">
    <source>
        <dbReference type="ARBA" id="ARBA00022801"/>
    </source>
</evidence>
<proteinExistence type="predicted"/>
<dbReference type="InterPro" id="IPR045121">
    <property type="entry name" value="CoAse"/>
</dbReference>
<dbReference type="Proteomes" id="UP000626786">
    <property type="component" value="Unassembled WGS sequence"/>
</dbReference>
<evidence type="ECO:0000256" key="2">
    <source>
        <dbReference type="ARBA" id="ARBA00001946"/>
    </source>
</evidence>
<evidence type="ECO:0000313" key="9">
    <source>
        <dbReference type="Proteomes" id="UP000626786"/>
    </source>
</evidence>
<comment type="cofactor">
    <cofactor evidence="2">
        <name>Mg(2+)</name>
        <dbReference type="ChEBI" id="CHEBI:18420"/>
    </cofactor>
</comment>
<keyword evidence="5" id="KW-0460">Magnesium</keyword>
<dbReference type="InterPro" id="IPR015797">
    <property type="entry name" value="NUDIX_hydrolase-like_dom_sf"/>
</dbReference>
<accession>A0ABR8UA77</accession>
<dbReference type="PANTHER" id="PTHR12992:SF11">
    <property type="entry name" value="MITOCHONDRIAL COENZYME A DIPHOSPHATASE NUDT8"/>
    <property type="match status" value="1"/>
</dbReference>
<sequence length="207" mass="23993">MKLEQWKQQLLENEELFIGEKTAKRSAVLIPLVEVDGEWCVLFEVRSSRMRFQPGDVCFPGGRVDLEDASLLSAALRETHEELGVEPDTVEVLGPLTPYIASLSFVVYPFVGVVDLNKIIDSYNKDEVEEVFTVPLAWLLNHEPYMHEVAVDITPDNETFPFEKIPNGDQYQWRKRTIEEWFYEYGNYTIWGMTARILKQFIDVIRG</sequence>
<evidence type="ECO:0000256" key="5">
    <source>
        <dbReference type="ARBA" id="ARBA00022842"/>
    </source>
</evidence>
<evidence type="ECO:0000313" key="8">
    <source>
        <dbReference type="EMBL" id="MBD7984916.1"/>
    </source>
</evidence>
<dbReference type="CDD" id="cd03426">
    <property type="entry name" value="NUDIX_CoAse_Nudt7"/>
    <property type="match status" value="1"/>
</dbReference>
<comment type="cofactor">
    <cofactor evidence="1">
        <name>Mn(2+)</name>
        <dbReference type="ChEBI" id="CHEBI:29035"/>
    </cofactor>
</comment>
<evidence type="ECO:0000256" key="6">
    <source>
        <dbReference type="ARBA" id="ARBA00023211"/>
    </source>
</evidence>
<protein>
    <submittedName>
        <fullName evidence="8">CoA pyrophosphatase</fullName>
    </submittedName>
</protein>
<keyword evidence="3" id="KW-0479">Metal-binding</keyword>
<evidence type="ECO:0000256" key="1">
    <source>
        <dbReference type="ARBA" id="ARBA00001936"/>
    </source>
</evidence>
<dbReference type="Gene3D" id="3.90.79.10">
    <property type="entry name" value="Nucleoside Triphosphate Pyrophosphohydrolase"/>
    <property type="match status" value="1"/>
</dbReference>
<dbReference type="Pfam" id="PF00293">
    <property type="entry name" value="NUDIX"/>
    <property type="match status" value="1"/>
</dbReference>
<dbReference type="PANTHER" id="PTHR12992">
    <property type="entry name" value="NUDIX HYDROLASE"/>
    <property type="match status" value="1"/>
</dbReference>
<dbReference type="RefSeq" id="WP_191694617.1">
    <property type="nucleotide sequence ID" value="NZ_JACSQN010000008.1"/>
</dbReference>
<evidence type="ECO:0000256" key="3">
    <source>
        <dbReference type="ARBA" id="ARBA00022723"/>
    </source>
</evidence>
<name>A0ABR8UA77_9BACL</name>
<gene>
    <name evidence="8" type="ORF">H9649_09995</name>
</gene>
<reference evidence="8 9" key="1">
    <citation type="submission" date="2020-08" db="EMBL/GenBank/DDBJ databases">
        <title>A Genomic Blueprint of the Chicken Gut Microbiome.</title>
        <authorList>
            <person name="Gilroy R."/>
            <person name="Ravi A."/>
            <person name="Getino M."/>
            <person name="Pursley I."/>
            <person name="Horton D.L."/>
            <person name="Alikhan N.-F."/>
            <person name="Baker D."/>
            <person name="Gharbi K."/>
            <person name="Hall N."/>
            <person name="Watson M."/>
            <person name="Adriaenssens E.M."/>
            <person name="Foster-Nyarko E."/>
            <person name="Jarju S."/>
            <person name="Secka A."/>
            <person name="Antonio M."/>
            <person name="Oren A."/>
            <person name="Chaudhuri R."/>
            <person name="La Ragione R.M."/>
            <person name="Hildebrand F."/>
            <person name="Pallen M.J."/>
        </authorList>
    </citation>
    <scope>NUCLEOTIDE SEQUENCE [LARGE SCALE GENOMIC DNA]</scope>
    <source>
        <strain evidence="8 9">Sa2YVA2</strain>
    </source>
</reference>
<dbReference type="InterPro" id="IPR000086">
    <property type="entry name" value="NUDIX_hydrolase_dom"/>
</dbReference>
<dbReference type="EMBL" id="JACSQN010000008">
    <property type="protein sequence ID" value="MBD7984916.1"/>
    <property type="molecule type" value="Genomic_DNA"/>
</dbReference>
<evidence type="ECO:0000259" key="7">
    <source>
        <dbReference type="PROSITE" id="PS51462"/>
    </source>
</evidence>
<feature type="domain" description="Nudix hydrolase" evidence="7">
    <location>
        <begin position="23"/>
        <end position="159"/>
    </location>
</feature>
<dbReference type="SUPFAM" id="SSF55811">
    <property type="entry name" value="Nudix"/>
    <property type="match status" value="1"/>
</dbReference>
<keyword evidence="4" id="KW-0378">Hydrolase</keyword>
<dbReference type="PROSITE" id="PS51462">
    <property type="entry name" value="NUDIX"/>
    <property type="match status" value="1"/>
</dbReference>
<organism evidence="8 9">
    <name type="scientific">Sporosarcina quadrami</name>
    <dbReference type="NCBI Taxonomy" id="2762234"/>
    <lineage>
        <taxon>Bacteria</taxon>
        <taxon>Bacillati</taxon>
        <taxon>Bacillota</taxon>
        <taxon>Bacilli</taxon>
        <taxon>Bacillales</taxon>
        <taxon>Caryophanaceae</taxon>
        <taxon>Sporosarcina</taxon>
    </lineage>
</organism>